<reference evidence="11" key="1">
    <citation type="journal article" date="2020" name="MBio">
        <title>Horizontal gene transfer to a defensive symbiont with a reduced genome amongst a multipartite beetle microbiome.</title>
        <authorList>
            <person name="Waterworth S.C."/>
            <person name="Florez L.V."/>
            <person name="Rees E.R."/>
            <person name="Hertweck C."/>
            <person name="Kaltenpoth M."/>
            <person name="Kwan J.C."/>
        </authorList>
    </citation>
    <scope>NUCLEOTIDE SEQUENCE [LARGE SCALE GENOMIC DNA]</scope>
</reference>
<dbReference type="Proteomes" id="UP000467522">
    <property type="component" value="Unassembled WGS sequence"/>
</dbReference>
<comment type="cofactor">
    <cofactor evidence="1 6">
        <name>FAD</name>
        <dbReference type="ChEBI" id="CHEBI:57692"/>
    </cofactor>
</comment>
<keyword evidence="4 6" id="KW-0274">FAD</keyword>
<dbReference type="GO" id="GO:0019285">
    <property type="term" value="P:glycine betaine biosynthetic process from choline"/>
    <property type="evidence" value="ECO:0007669"/>
    <property type="project" value="TreeGrafter"/>
</dbReference>
<evidence type="ECO:0000259" key="9">
    <source>
        <dbReference type="Pfam" id="PF05199"/>
    </source>
</evidence>
<evidence type="ECO:0000259" key="8">
    <source>
        <dbReference type="Pfam" id="PF00732"/>
    </source>
</evidence>
<keyword evidence="3" id="KW-0285">Flavoprotein</keyword>
<dbReference type="Gene3D" id="3.30.410.40">
    <property type="match status" value="1"/>
</dbReference>
<dbReference type="Pfam" id="PF05199">
    <property type="entry name" value="GMC_oxred_C"/>
    <property type="match status" value="1"/>
</dbReference>
<feature type="binding site" evidence="6">
    <location>
        <position position="285"/>
    </location>
    <ligand>
        <name>FAD</name>
        <dbReference type="ChEBI" id="CHEBI:57692"/>
    </ligand>
</feature>
<dbReference type="PANTHER" id="PTHR11552:SF147">
    <property type="entry name" value="CHOLINE DEHYDROGENASE, MITOCHONDRIAL"/>
    <property type="match status" value="1"/>
</dbReference>
<evidence type="ECO:0000256" key="2">
    <source>
        <dbReference type="ARBA" id="ARBA00010790"/>
    </source>
</evidence>
<evidence type="ECO:0000256" key="5">
    <source>
        <dbReference type="ARBA" id="ARBA00023027"/>
    </source>
</evidence>
<dbReference type="GO" id="GO:0008812">
    <property type="term" value="F:choline dehydrogenase activity"/>
    <property type="evidence" value="ECO:0007669"/>
    <property type="project" value="TreeGrafter"/>
</dbReference>
<feature type="binding site" evidence="6">
    <location>
        <position position="151"/>
    </location>
    <ligand>
        <name>FAD</name>
        <dbReference type="ChEBI" id="CHEBI:57692"/>
    </ligand>
</feature>
<evidence type="ECO:0000256" key="3">
    <source>
        <dbReference type="ARBA" id="ARBA00022630"/>
    </source>
</evidence>
<feature type="domain" description="Glucose-methanol-choline oxidoreductase C-terminal" evidence="9">
    <location>
        <begin position="422"/>
        <end position="557"/>
    </location>
</feature>
<dbReference type="SUPFAM" id="SSF51905">
    <property type="entry name" value="FAD/NAD(P)-binding domain"/>
    <property type="match status" value="1"/>
</dbReference>
<evidence type="ECO:0000256" key="1">
    <source>
        <dbReference type="ARBA" id="ARBA00001974"/>
    </source>
</evidence>
<dbReference type="InterPro" id="IPR007867">
    <property type="entry name" value="GMC_OxRtase_C"/>
</dbReference>
<name>A0A833PLE5_BURL3</name>
<evidence type="ECO:0000256" key="6">
    <source>
        <dbReference type="PIRSR" id="PIRSR000137-2"/>
    </source>
</evidence>
<dbReference type="InterPro" id="IPR000172">
    <property type="entry name" value="GMC_OxRdtase_N"/>
</dbReference>
<dbReference type="Pfam" id="PF00732">
    <property type="entry name" value="GMC_oxred_N"/>
    <property type="match status" value="1"/>
</dbReference>
<organism evidence="10 11">
    <name type="scientific">Burkholderia lata (strain ATCC 17760 / DSM 23089 / LMG 22485 / NCIMB 9086 / R18194 / 383)</name>
    <dbReference type="NCBI Taxonomy" id="482957"/>
    <lineage>
        <taxon>Bacteria</taxon>
        <taxon>Pseudomonadati</taxon>
        <taxon>Pseudomonadota</taxon>
        <taxon>Betaproteobacteria</taxon>
        <taxon>Burkholderiales</taxon>
        <taxon>Burkholderiaceae</taxon>
        <taxon>Burkholderia</taxon>
        <taxon>Burkholderia cepacia complex</taxon>
    </lineage>
</organism>
<gene>
    <name evidence="10" type="primary">betA_4</name>
    <name evidence="10" type="ORF">GAK33_04952</name>
</gene>
<sequence>MKNTTLHHPARRVMLAQTLAHSATLAVGSLLGADAIAAGAASSSSSSSSSIASSSGAADTSPRTRTGSGPRTVDVLVVGGGSAGAVMATRLSEKASRHVLLLEAGHNYAAWDYPHVIASSDIVGGDVRHEWGYRTQAGYIDHPINALRGKVLGGSSAINGAVAIRARPQDLKNWNLPGWSYEEMLPSFRRLEHRDNDSVSHGQAGPLPVRQLTREDITPMQRAFVDATIANGYRAIEDFDGADANGVGPYPMNIVNGVRVNTGMAYLTNEVRARSNLAIRGGALVDRVLFAHGRAIGVRLDNGEEIHANEVVLSAGAYGSAAILLRSGIGPGADLRALSIPEVAALPVGQRLKDHPFYYNAYAARPDRIGDQSPSIGAFLWTNSSTAQHGDLDLHITATHLFPHDQSPTKVGFVLAVALTRPLSVGSLKLASRQAGDAPVIDLNFLGEAQDRARLLEGIKLARRIGRTAPLSGLIHSELNPGPAAESDERILASARSTLDTYHHPTSTAPMGVINDPHAVVDLEGRVHGVSGLRVVDASIFPDAISVATNITTIATAEHIARRYS</sequence>
<feature type="compositionally biased region" description="Low complexity" evidence="7">
    <location>
        <begin position="43"/>
        <end position="59"/>
    </location>
</feature>
<comment type="similarity">
    <text evidence="2">Belongs to the GMC oxidoreductase family.</text>
</comment>
<feature type="binding site" evidence="6">
    <location>
        <position position="502"/>
    </location>
    <ligand>
        <name>substrate</name>
    </ligand>
</feature>
<dbReference type="AlphaFoldDB" id="A0A833PLE5"/>
<feature type="domain" description="Glucose-methanol-choline oxidoreductase N-terminal" evidence="8">
    <location>
        <begin position="74"/>
        <end position="356"/>
    </location>
</feature>
<dbReference type="EMBL" id="WNDV01000018">
    <property type="protein sequence ID" value="KAF1035044.1"/>
    <property type="molecule type" value="Genomic_DNA"/>
</dbReference>
<dbReference type="GO" id="GO:0016020">
    <property type="term" value="C:membrane"/>
    <property type="evidence" value="ECO:0007669"/>
    <property type="project" value="TreeGrafter"/>
</dbReference>
<dbReference type="PIRSF" id="PIRSF000137">
    <property type="entry name" value="Alcohol_oxidase"/>
    <property type="match status" value="1"/>
</dbReference>
<dbReference type="GO" id="GO:0050660">
    <property type="term" value="F:flavin adenine dinucleotide binding"/>
    <property type="evidence" value="ECO:0007669"/>
    <property type="project" value="InterPro"/>
</dbReference>
<feature type="region of interest" description="Disordered" evidence="7">
    <location>
        <begin position="43"/>
        <end position="73"/>
    </location>
</feature>
<dbReference type="SUPFAM" id="SSF54373">
    <property type="entry name" value="FAD-linked reductases, C-terminal domain"/>
    <property type="match status" value="1"/>
</dbReference>
<evidence type="ECO:0000256" key="4">
    <source>
        <dbReference type="ARBA" id="ARBA00022827"/>
    </source>
</evidence>
<dbReference type="RefSeq" id="WP_278648900.1">
    <property type="nucleotide sequence ID" value="NZ_WNDV01000018.1"/>
</dbReference>
<proteinExistence type="inferred from homology"/>
<comment type="caution">
    <text evidence="10">The sequence shown here is derived from an EMBL/GenBank/DDBJ whole genome shotgun (WGS) entry which is preliminary data.</text>
</comment>
<dbReference type="InterPro" id="IPR036188">
    <property type="entry name" value="FAD/NAD-bd_sf"/>
</dbReference>
<feature type="binding site" evidence="6">
    <location>
        <begin position="159"/>
        <end position="162"/>
    </location>
    <ligand>
        <name>FAD</name>
        <dbReference type="ChEBI" id="CHEBI:57692"/>
    </ligand>
</feature>
<evidence type="ECO:0000256" key="7">
    <source>
        <dbReference type="SAM" id="MobiDB-lite"/>
    </source>
</evidence>
<evidence type="ECO:0000313" key="10">
    <source>
        <dbReference type="EMBL" id="KAF1035044.1"/>
    </source>
</evidence>
<dbReference type="InterPro" id="IPR012132">
    <property type="entry name" value="GMC_OxRdtase"/>
</dbReference>
<dbReference type="PANTHER" id="PTHR11552">
    <property type="entry name" value="GLUCOSE-METHANOL-CHOLINE GMC OXIDOREDUCTASE"/>
    <property type="match status" value="1"/>
</dbReference>
<dbReference type="Gene3D" id="3.50.50.60">
    <property type="entry name" value="FAD/NAD(P)-binding domain"/>
    <property type="match status" value="1"/>
</dbReference>
<keyword evidence="5" id="KW-0520">NAD</keyword>
<evidence type="ECO:0000313" key="11">
    <source>
        <dbReference type="Proteomes" id="UP000467522"/>
    </source>
</evidence>
<protein>
    <submittedName>
        <fullName evidence="10">Oxygen-dependent choline dehydrogenase</fullName>
    </submittedName>
</protein>
<accession>A0A833PLE5</accession>